<dbReference type="EMBL" id="JAEAOA010001287">
    <property type="protein sequence ID" value="KAK3579808.1"/>
    <property type="molecule type" value="Genomic_DNA"/>
</dbReference>
<organism evidence="1 2">
    <name type="scientific">Potamilus streckersoni</name>
    <dbReference type="NCBI Taxonomy" id="2493646"/>
    <lineage>
        <taxon>Eukaryota</taxon>
        <taxon>Metazoa</taxon>
        <taxon>Spiralia</taxon>
        <taxon>Lophotrochozoa</taxon>
        <taxon>Mollusca</taxon>
        <taxon>Bivalvia</taxon>
        <taxon>Autobranchia</taxon>
        <taxon>Heteroconchia</taxon>
        <taxon>Palaeoheterodonta</taxon>
        <taxon>Unionida</taxon>
        <taxon>Unionoidea</taxon>
        <taxon>Unionidae</taxon>
        <taxon>Ambleminae</taxon>
        <taxon>Lampsilini</taxon>
        <taxon>Potamilus</taxon>
    </lineage>
</organism>
<dbReference type="AlphaFoldDB" id="A0AAE0VIR3"/>
<gene>
    <name evidence="1" type="ORF">CHS0354_020993</name>
</gene>
<keyword evidence="2" id="KW-1185">Reference proteome</keyword>
<reference evidence="1" key="3">
    <citation type="submission" date="2023-05" db="EMBL/GenBank/DDBJ databases">
        <authorList>
            <person name="Smith C.H."/>
        </authorList>
    </citation>
    <scope>NUCLEOTIDE SEQUENCE</scope>
    <source>
        <strain evidence="1">CHS0354</strain>
        <tissue evidence="1">Mantle</tissue>
    </source>
</reference>
<sequence>MVFELKCCNFGQLLQQDFSDLDIIRNSKLVNRNVTLEILVDYELYIEEANRCGINMLRYVPQDVNILALCIRRILHAMQDAPPTLRIDACHLIMTLLSRVGFYIIFVCMENKHSLSNEEVDYRMALARKCLSLGINRDATSVRLKLCGIGIMFGNYYLTETSLQYISDHKMKHICSCKTNKSYTLKCNMSLNLNKFKTEKDCTKDLLQNQTSFSIIYLPSEIFITPPPLRMEMYRSIGASPALRDEEKHFWYDWAVVDSLMCLHFFQYLNFVMLRNERHKMAAVEKMLQVIRTEPYIPNRETELNLLGYCFARESQVKNAFICFKKSLTICPHHNAAKFHLGFLFQKFHITGLRR</sequence>
<dbReference type="Proteomes" id="UP001195483">
    <property type="component" value="Unassembled WGS sequence"/>
</dbReference>
<evidence type="ECO:0000313" key="1">
    <source>
        <dbReference type="EMBL" id="KAK3579808.1"/>
    </source>
</evidence>
<reference evidence="1" key="1">
    <citation type="journal article" date="2021" name="Genome Biol. Evol.">
        <title>A High-Quality Reference Genome for a Parasitic Bivalve with Doubly Uniparental Inheritance (Bivalvia: Unionida).</title>
        <authorList>
            <person name="Smith C.H."/>
        </authorList>
    </citation>
    <scope>NUCLEOTIDE SEQUENCE</scope>
    <source>
        <strain evidence="1">CHS0354</strain>
    </source>
</reference>
<evidence type="ECO:0000313" key="2">
    <source>
        <dbReference type="Proteomes" id="UP001195483"/>
    </source>
</evidence>
<name>A0AAE0VIR3_9BIVA</name>
<comment type="caution">
    <text evidence="1">The sequence shown here is derived from an EMBL/GenBank/DDBJ whole genome shotgun (WGS) entry which is preliminary data.</text>
</comment>
<accession>A0AAE0VIR3</accession>
<proteinExistence type="predicted"/>
<reference evidence="1" key="2">
    <citation type="journal article" date="2021" name="Genome Biol. Evol.">
        <title>Developing a high-quality reference genome for a parasitic bivalve with doubly uniparental inheritance (Bivalvia: Unionida).</title>
        <authorList>
            <person name="Smith C.H."/>
        </authorList>
    </citation>
    <scope>NUCLEOTIDE SEQUENCE</scope>
    <source>
        <strain evidence="1">CHS0354</strain>
        <tissue evidence="1">Mantle</tissue>
    </source>
</reference>
<protein>
    <submittedName>
        <fullName evidence="1">Uncharacterized protein</fullName>
    </submittedName>
</protein>